<protein>
    <submittedName>
        <fullName evidence="1">Uncharacterized protein</fullName>
    </submittedName>
</protein>
<dbReference type="InterPro" id="IPR007813">
    <property type="entry name" value="PilN"/>
</dbReference>
<dbReference type="AlphaFoldDB" id="X0ZHG1"/>
<evidence type="ECO:0000313" key="1">
    <source>
        <dbReference type="EMBL" id="GAG57567.1"/>
    </source>
</evidence>
<organism evidence="1">
    <name type="scientific">marine sediment metagenome</name>
    <dbReference type="NCBI Taxonomy" id="412755"/>
    <lineage>
        <taxon>unclassified sequences</taxon>
        <taxon>metagenomes</taxon>
        <taxon>ecological metagenomes</taxon>
    </lineage>
</organism>
<accession>X0ZHG1</accession>
<dbReference type="Pfam" id="PF05137">
    <property type="entry name" value="PilN"/>
    <property type="match status" value="1"/>
</dbReference>
<dbReference type="EMBL" id="BART01000852">
    <property type="protein sequence ID" value="GAG57567.1"/>
    <property type="molecule type" value="Genomic_DNA"/>
</dbReference>
<proteinExistence type="predicted"/>
<gene>
    <name evidence="1" type="ORF">S01H4_03461</name>
</gene>
<sequence length="88" mass="9913">MSQEKLLETYMDIEGIAPSDLQVAAYIERLSNSSLLDNVALVESKEHKIEDTTFRRFKLTAMLRKNVHLGNEDIEGIRAGGKTAAWSF</sequence>
<comment type="caution">
    <text evidence="1">The sequence shown here is derived from an EMBL/GenBank/DDBJ whole genome shotgun (WGS) entry which is preliminary data.</text>
</comment>
<reference evidence="1" key="1">
    <citation type="journal article" date="2014" name="Front. Microbiol.">
        <title>High frequency of phylogenetically diverse reductive dehalogenase-homologous genes in deep subseafloor sedimentary metagenomes.</title>
        <authorList>
            <person name="Kawai M."/>
            <person name="Futagami T."/>
            <person name="Toyoda A."/>
            <person name="Takaki Y."/>
            <person name="Nishi S."/>
            <person name="Hori S."/>
            <person name="Arai W."/>
            <person name="Tsubouchi T."/>
            <person name="Morono Y."/>
            <person name="Uchiyama I."/>
            <person name="Ito T."/>
            <person name="Fujiyama A."/>
            <person name="Inagaki F."/>
            <person name="Takami H."/>
        </authorList>
    </citation>
    <scope>NUCLEOTIDE SEQUENCE</scope>
    <source>
        <strain evidence="1">Expedition CK06-06</strain>
    </source>
</reference>
<name>X0ZHG1_9ZZZZ</name>